<gene>
    <name evidence="2" type="ORF">LX66_2971</name>
</gene>
<proteinExistence type="predicted"/>
<dbReference type="PANTHER" id="PTHR43640">
    <property type="entry name" value="OS07G0260300 PROTEIN"/>
    <property type="match status" value="1"/>
</dbReference>
<accession>A0A562T6A0</accession>
<organism evidence="2 3">
    <name type="scientific">Chitinophaga japonensis</name>
    <name type="common">Flexibacter japonensis</name>
    <dbReference type="NCBI Taxonomy" id="104662"/>
    <lineage>
        <taxon>Bacteria</taxon>
        <taxon>Pseudomonadati</taxon>
        <taxon>Bacteroidota</taxon>
        <taxon>Chitinophagia</taxon>
        <taxon>Chitinophagales</taxon>
        <taxon>Chitinophagaceae</taxon>
        <taxon>Chitinophaga</taxon>
    </lineage>
</organism>
<evidence type="ECO:0000313" key="2">
    <source>
        <dbReference type="EMBL" id="TWI88883.1"/>
    </source>
</evidence>
<evidence type="ECO:0000259" key="1">
    <source>
        <dbReference type="PROSITE" id="PS51352"/>
    </source>
</evidence>
<dbReference type="SUPFAM" id="SSF52833">
    <property type="entry name" value="Thioredoxin-like"/>
    <property type="match status" value="1"/>
</dbReference>
<comment type="caution">
    <text evidence="2">The sequence shown here is derived from an EMBL/GenBank/DDBJ whole genome shotgun (WGS) entry which is preliminary data.</text>
</comment>
<dbReference type="InterPro" id="IPR047262">
    <property type="entry name" value="PRX-like1"/>
</dbReference>
<feature type="domain" description="Thioredoxin" evidence="1">
    <location>
        <begin position="24"/>
        <end position="180"/>
    </location>
</feature>
<evidence type="ECO:0000313" key="3">
    <source>
        <dbReference type="Proteomes" id="UP000316778"/>
    </source>
</evidence>
<dbReference type="InterPro" id="IPR013766">
    <property type="entry name" value="Thioredoxin_domain"/>
</dbReference>
<dbReference type="GO" id="GO:0016209">
    <property type="term" value="F:antioxidant activity"/>
    <property type="evidence" value="ECO:0007669"/>
    <property type="project" value="InterPro"/>
</dbReference>
<dbReference type="Proteomes" id="UP000316778">
    <property type="component" value="Unassembled WGS sequence"/>
</dbReference>
<sequence>MMRTFCVLIACALLTAFYPKETSLEIGAPIPGADVKLQDISGREISLNGARGSNGLLVMFSGNHCPYILRNQARTVAICGYALQHQVGVILVNSNTTLHNGEESLAAMKTYAAAQQYNWFYVMDKKAVIAAAFDAAHTPECYLFDKNGRLAYKGAIDDSPGNAGAVKTQHLQNAINEMLAGKPVKVNTTAALGCNIKRF</sequence>
<dbReference type="PROSITE" id="PS51352">
    <property type="entry name" value="THIOREDOXIN_2"/>
    <property type="match status" value="1"/>
</dbReference>
<dbReference type="PANTHER" id="PTHR43640:SF1">
    <property type="entry name" value="THIOREDOXIN-DEPENDENT PEROXIREDOXIN"/>
    <property type="match status" value="1"/>
</dbReference>
<keyword evidence="3" id="KW-1185">Reference proteome</keyword>
<dbReference type="Gene3D" id="3.40.30.10">
    <property type="entry name" value="Glutaredoxin"/>
    <property type="match status" value="1"/>
</dbReference>
<dbReference type="InterPro" id="IPR036249">
    <property type="entry name" value="Thioredoxin-like_sf"/>
</dbReference>
<dbReference type="GO" id="GO:0016491">
    <property type="term" value="F:oxidoreductase activity"/>
    <property type="evidence" value="ECO:0007669"/>
    <property type="project" value="InterPro"/>
</dbReference>
<reference evidence="2 3" key="1">
    <citation type="journal article" date="2013" name="Stand. Genomic Sci.">
        <title>Genomic Encyclopedia of Type Strains, Phase I: The one thousand microbial genomes (KMG-I) project.</title>
        <authorList>
            <person name="Kyrpides N.C."/>
            <person name="Woyke T."/>
            <person name="Eisen J.A."/>
            <person name="Garrity G."/>
            <person name="Lilburn T.G."/>
            <person name="Beck B.J."/>
            <person name="Whitman W.B."/>
            <person name="Hugenholtz P."/>
            <person name="Klenk H.P."/>
        </authorList>
    </citation>
    <scope>NUCLEOTIDE SEQUENCE [LARGE SCALE GENOMIC DNA]</scope>
    <source>
        <strain evidence="2 3">DSM 13484</strain>
    </source>
</reference>
<dbReference type="EMBL" id="VLLG01000003">
    <property type="protein sequence ID" value="TWI88883.1"/>
    <property type="molecule type" value="Genomic_DNA"/>
</dbReference>
<dbReference type="InterPro" id="IPR000866">
    <property type="entry name" value="AhpC/TSA"/>
</dbReference>
<name>A0A562T6A0_CHIJA</name>
<protein>
    <submittedName>
        <fullName evidence="2">Peroxiredoxin</fullName>
    </submittedName>
</protein>
<dbReference type="AlphaFoldDB" id="A0A562T6A0"/>
<dbReference type="RefSeq" id="WP_244620404.1">
    <property type="nucleotide sequence ID" value="NZ_BAAAFY010000001.1"/>
</dbReference>
<dbReference type="Pfam" id="PF00578">
    <property type="entry name" value="AhpC-TSA"/>
    <property type="match status" value="1"/>
</dbReference>